<comment type="caution">
    <text evidence="7">Lacks conserved residue(s) required for the propagation of feature annotation.</text>
</comment>
<feature type="binding site" evidence="7">
    <location>
        <position position="98"/>
    </location>
    <ligand>
        <name>S-adenosyl-L-methionine</name>
        <dbReference type="ChEBI" id="CHEBI:59789"/>
    </ligand>
</feature>
<dbReference type="Gene3D" id="3.40.50.150">
    <property type="entry name" value="Vaccinia Virus protein VP39"/>
    <property type="match status" value="1"/>
</dbReference>
<name>A0AA38PML1_9AGAR</name>
<dbReference type="GO" id="GO:0006391">
    <property type="term" value="P:transcription initiation at mitochondrial promoter"/>
    <property type="evidence" value="ECO:0007669"/>
    <property type="project" value="TreeGrafter"/>
</dbReference>
<keyword evidence="4 7" id="KW-0949">S-adenosyl-L-methionine</keyword>
<evidence type="ECO:0000256" key="4">
    <source>
        <dbReference type="ARBA" id="ARBA00022691"/>
    </source>
</evidence>
<evidence type="ECO:0000313" key="10">
    <source>
        <dbReference type="EMBL" id="KAJ3845428.1"/>
    </source>
</evidence>
<organism evidence="10 11">
    <name type="scientific">Lentinula raphanica</name>
    <dbReference type="NCBI Taxonomy" id="153919"/>
    <lineage>
        <taxon>Eukaryota</taxon>
        <taxon>Fungi</taxon>
        <taxon>Dikarya</taxon>
        <taxon>Basidiomycota</taxon>
        <taxon>Agaricomycotina</taxon>
        <taxon>Agaricomycetes</taxon>
        <taxon>Agaricomycetidae</taxon>
        <taxon>Agaricales</taxon>
        <taxon>Marasmiineae</taxon>
        <taxon>Omphalotaceae</taxon>
        <taxon>Lentinula</taxon>
    </lineage>
</organism>
<evidence type="ECO:0000313" key="11">
    <source>
        <dbReference type="Proteomes" id="UP001163846"/>
    </source>
</evidence>
<feature type="compositionally biased region" description="Basic and acidic residues" evidence="9">
    <location>
        <begin position="62"/>
        <end position="76"/>
    </location>
</feature>
<sequence length="425" mass="48592">MFLFRSPQSLNRVPRALQLNACSAQIRNVSDKPSTRKPRTKKTPASVEESPEKPPKQKRVGSRFETHPDSPEDKTILPPREKWRQIFAWVPVHDRVSLANAQTANKVAECFVPKGDRDKVIIEAFPGPGQLTRSLLALPKERIKKIIVLEQEPKYLDYLRPLAAIDPRVTIVPFTALEWDTFDIVEGQGLLNDVETIPWDQGVHSKLQFISHLPLTVYGEQLISQILRLIPNRNWLFKFGRVKMNFLLSDYIWQRLTAPPENNLMRCKLSVMGTATAEFQTKMYDALQPYSEHFHPTLLKKPVDTAKFSNRRIGVPFHAAEITPLEKQVINPEKLDTWDYCIRRLYVRKATPLQQCIEDLGPGAQSLLPKLSATIDPMTRVRDITVAQWASLIEEFDAWPFAPTDLGINDAKLDNYGGRGLLNRF</sequence>
<comment type="function">
    <text evidence="6">Mitochondrial transcription factor that confers selective promoter recognition on the core subunit of the yeast mitochondrial RNA polymerase. Interacts with DNA in a non-specific manner.</text>
</comment>
<keyword evidence="11" id="KW-1185">Reference proteome</keyword>
<dbReference type="EMBL" id="MU805936">
    <property type="protein sequence ID" value="KAJ3845428.1"/>
    <property type="molecule type" value="Genomic_DNA"/>
</dbReference>
<comment type="subcellular location">
    <subcellularLocation>
        <location evidence="1">Mitochondrion</location>
    </subcellularLocation>
</comment>
<gene>
    <name evidence="10" type="ORF">F5878DRAFT_550362</name>
</gene>
<dbReference type="PROSITE" id="PS51689">
    <property type="entry name" value="SAM_RNA_A_N6_MT"/>
    <property type="match status" value="1"/>
</dbReference>
<dbReference type="Proteomes" id="UP001163846">
    <property type="component" value="Unassembled WGS sequence"/>
</dbReference>
<dbReference type="GO" id="GO:0005759">
    <property type="term" value="C:mitochondrial matrix"/>
    <property type="evidence" value="ECO:0007669"/>
    <property type="project" value="TreeGrafter"/>
</dbReference>
<proteinExistence type="inferred from homology"/>
<dbReference type="PANTHER" id="PTHR11727">
    <property type="entry name" value="DIMETHYLADENOSINE TRANSFERASE"/>
    <property type="match status" value="1"/>
</dbReference>
<evidence type="ECO:0000256" key="2">
    <source>
        <dbReference type="ARBA" id="ARBA00022603"/>
    </source>
</evidence>
<accession>A0AA38PML1</accession>
<evidence type="ECO:0000256" key="7">
    <source>
        <dbReference type="PROSITE-ProRule" id="PRU01026"/>
    </source>
</evidence>
<dbReference type="Gene3D" id="1.10.8.100">
    <property type="entry name" value="Ribosomal RNA adenine dimethylase-like, domain 2"/>
    <property type="match status" value="1"/>
</dbReference>
<dbReference type="InterPro" id="IPR023165">
    <property type="entry name" value="rRNA_Ade_diMease-like_C"/>
</dbReference>
<dbReference type="EC" id="2.1.1.-" evidence="8"/>
<dbReference type="InterPro" id="IPR029063">
    <property type="entry name" value="SAM-dependent_MTases_sf"/>
</dbReference>
<keyword evidence="3 7" id="KW-0808">Transferase</keyword>
<evidence type="ECO:0000256" key="6">
    <source>
        <dbReference type="ARBA" id="ARBA00024915"/>
    </source>
</evidence>
<keyword evidence="8" id="KW-0698">rRNA processing</keyword>
<dbReference type="PANTHER" id="PTHR11727:SF17">
    <property type="entry name" value="DIMETHYLADENOSINE TRANSFERASE 1, MITOCHONDRIAL"/>
    <property type="match status" value="1"/>
</dbReference>
<dbReference type="GO" id="GO:0000179">
    <property type="term" value="F:rRNA (adenine-N6,N6-)-dimethyltransferase activity"/>
    <property type="evidence" value="ECO:0007669"/>
    <property type="project" value="UniProtKB-UniRule"/>
</dbReference>
<evidence type="ECO:0000256" key="3">
    <source>
        <dbReference type="ARBA" id="ARBA00022679"/>
    </source>
</evidence>
<feature type="binding site" evidence="7">
    <location>
        <position position="150"/>
    </location>
    <ligand>
        <name>S-adenosyl-L-methionine</name>
        <dbReference type="ChEBI" id="CHEBI:59789"/>
    </ligand>
</feature>
<comment type="caution">
    <text evidence="10">The sequence shown here is derived from an EMBL/GenBank/DDBJ whole genome shotgun (WGS) entry which is preliminary data.</text>
</comment>
<dbReference type="Pfam" id="PF00398">
    <property type="entry name" value="RrnaAD"/>
    <property type="match status" value="1"/>
</dbReference>
<dbReference type="SUPFAM" id="SSF53335">
    <property type="entry name" value="S-adenosyl-L-methionine-dependent methyltransferases"/>
    <property type="match status" value="1"/>
</dbReference>
<comment type="similarity">
    <text evidence="7 8">Belongs to the class I-like SAM-binding methyltransferase superfamily. rRNA adenine N(6)-methyltransferase family.</text>
</comment>
<dbReference type="InterPro" id="IPR001737">
    <property type="entry name" value="KsgA/Erm"/>
</dbReference>
<dbReference type="AlphaFoldDB" id="A0AA38PML1"/>
<keyword evidence="5 7" id="KW-0694">RNA-binding</keyword>
<dbReference type="GO" id="GO:0034246">
    <property type="term" value="F:mitochondrial transcription factor activity"/>
    <property type="evidence" value="ECO:0007669"/>
    <property type="project" value="TreeGrafter"/>
</dbReference>
<evidence type="ECO:0000256" key="1">
    <source>
        <dbReference type="ARBA" id="ARBA00004173"/>
    </source>
</evidence>
<evidence type="ECO:0000256" key="9">
    <source>
        <dbReference type="SAM" id="MobiDB-lite"/>
    </source>
</evidence>
<evidence type="ECO:0000256" key="5">
    <source>
        <dbReference type="ARBA" id="ARBA00022884"/>
    </source>
</evidence>
<evidence type="ECO:0000256" key="8">
    <source>
        <dbReference type="RuleBase" id="RU362106"/>
    </source>
</evidence>
<keyword evidence="2 7" id="KW-0489">Methyltransferase</keyword>
<dbReference type="GO" id="GO:0003723">
    <property type="term" value="F:RNA binding"/>
    <property type="evidence" value="ECO:0007669"/>
    <property type="project" value="UniProtKB-UniRule"/>
</dbReference>
<protein>
    <recommendedName>
        <fullName evidence="8">rRNA adenine N(6)-methyltransferase</fullName>
        <ecNumber evidence="8">2.1.1.-</ecNumber>
    </recommendedName>
</protein>
<reference evidence="10" key="1">
    <citation type="submission" date="2022-08" db="EMBL/GenBank/DDBJ databases">
        <authorList>
            <consortium name="DOE Joint Genome Institute"/>
            <person name="Min B."/>
            <person name="Riley R."/>
            <person name="Sierra-Patev S."/>
            <person name="Naranjo-Ortiz M."/>
            <person name="Looney B."/>
            <person name="Konkel Z."/>
            <person name="Slot J.C."/>
            <person name="Sakamoto Y."/>
            <person name="Steenwyk J.L."/>
            <person name="Rokas A."/>
            <person name="Carro J."/>
            <person name="Camarero S."/>
            <person name="Ferreira P."/>
            <person name="Molpeceres G."/>
            <person name="Ruiz-Duenas F.J."/>
            <person name="Serrano A."/>
            <person name="Henrissat B."/>
            <person name="Drula E."/>
            <person name="Hughes K.W."/>
            <person name="Mata J.L."/>
            <person name="Ishikawa N.K."/>
            <person name="Vargas-Isla R."/>
            <person name="Ushijima S."/>
            <person name="Smith C.A."/>
            <person name="Ahrendt S."/>
            <person name="Andreopoulos W."/>
            <person name="He G."/>
            <person name="Labutti K."/>
            <person name="Lipzen A."/>
            <person name="Ng V."/>
            <person name="Sandor L."/>
            <person name="Barry K."/>
            <person name="Martinez A.T."/>
            <person name="Xiao Y."/>
            <person name="Gibbons J.G."/>
            <person name="Terashima K."/>
            <person name="Hibbett D.S."/>
            <person name="Grigoriev I.V."/>
        </authorList>
    </citation>
    <scope>NUCLEOTIDE SEQUENCE</scope>
    <source>
        <strain evidence="10">TFB9207</strain>
    </source>
</reference>
<feature type="region of interest" description="Disordered" evidence="9">
    <location>
        <begin position="24"/>
        <end position="76"/>
    </location>
</feature>